<dbReference type="GO" id="GO:0005330">
    <property type="term" value="F:dopamine:sodium symporter activity"/>
    <property type="evidence" value="ECO:0007669"/>
    <property type="project" value="TreeGrafter"/>
</dbReference>
<feature type="transmembrane region" description="Helical" evidence="15">
    <location>
        <begin position="213"/>
        <end position="232"/>
    </location>
</feature>
<evidence type="ECO:0000313" key="16">
    <source>
        <dbReference type="EMBL" id="KAK8718748.1"/>
    </source>
</evidence>
<keyword evidence="3" id="KW-0813">Transport</keyword>
<dbReference type="EMBL" id="JARKIK010004382">
    <property type="protein sequence ID" value="KAK8718748.1"/>
    <property type="molecule type" value="Genomic_DNA"/>
</dbReference>
<keyword evidence="17" id="KW-1185">Reference proteome</keyword>
<keyword evidence="13" id="KW-0325">Glycoprotein</keyword>
<evidence type="ECO:0000256" key="4">
    <source>
        <dbReference type="ARBA" id="ARBA00022475"/>
    </source>
</evidence>
<keyword evidence="4" id="KW-1003">Cell membrane</keyword>
<dbReference type="InterPro" id="IPR000175">
    <property type="entry name" value="Na/ntran_symport"/>
</dbReference>
<dbReference type="GO" id="GO:0042734">
    <property type="term" value="C:presynaptic membrane"/>
    <property type="evidence" value="ECO:0007669"/>
    <property type="project" value="TreeGrafter"/>
</dbReference>
<dbReference type="AlphaFoldDB" id="A0AAW0VNY0"/>
<dbReference type="SUPFAM" id="SSF161070">
    <property type="entry name" value="SNF-like"/>
    <property type="match status" value="1"/>
</dbReference>
<dbReference type="Proteomes" id="UP001445076">
    <property type="component" value="Unassembled WGS sequence"/>
</dbReference>
<evidence type="ECO:0000313" key="17">
    <source>
        <dbReference type="Proteomes" id="UP001445076"/>
    </source>
</evidence>
<evidence type="ECO:0000256" key="2">
    <source>
        <dbReference type="ARBA" id="ARBA00006459"/>
    </source>
</evidence>
<dbReference type="GO" id="GO:0032809">
    <property type="term" value="C:neuronal cell body membrane"/>
    <property type="evidence" value="ECO:0007669"/>
    <property type="project" value="TreeGrafter"/>
</dbReference>
<evidence type="ECO:0000256" key="5">
    <source>
        <dbReference type="ARBA" id="ARBA00022692"/>
    </source>
</evidence>
<protein>
    <submittedName>
        <fullName evidence="16">Uncharacterized protein</fullName>
    </submittedName>
</protein>
<keyword evidence="11 15" id="KW-0472">Membrane</keyword>
<organism evidence="16 17">
    <name type="scientific">Cherax quadricarinatus</name>
    <name type="common">Australian red claw crayfish</name>
    <dbReference type="NCBI Taxonomy" id="27406"/>
    <lineage>
        <taxon>Eukaryota</taxon>
        <taxon>Metazoa</taxon>
        <taxon>Ecdysozoa</taxon>
        <taxon>Arthropoda</taxon>
        <taxon>Crustacea</taxon>
        <taxon>Multicrustacea</taxon>
        <taxon>Malacostraca</taxon>
        <taxon>Eumalacostraca</taxon>
        <taxon>Eucarida</taxon>
        <taxon>Decapoda</taxon>
        <taxon>Pleocyemata</taxon>
        <taxon>Astacidea</taxon>
        <taxon>Parastacoidea</taxon>
        <taxon>Parastacidae</taxon>
        <taxon>Cherax</taxon>
    </lineage>
</organism>
<dbReference type="PROSITE" id="PS50267">
    <property type="entry name" value="NA_NEUROTRAN_SYMP_3"/>
    <property type="match status" value="1"/>
</dbReference>
<proteinExistence type="inferred from homology"/>
<evidence type="ECO:0000256" key="10">
    <source>
        <dbReference type="ARBA" id="ARBA00023053"/>
    </source>
</evidence>
<dbReference type="Pfam" id="PF00209">
    <property type="entry name" value="SNF"/>
    <property type="match status" value="1"/>
</dbReference>
<evidence type="ECO:0000256" key="8">
    <source>
        <dbReference type="ARBA" id="ARBA00022847"/>
    </source>
</evidence>
<feature type="transmembrane region" description="Helical" evidence="15">
    <location>
        <begin position="38"/>
        <end position="62"/>
    </location>
</feature>
<keyword evidence="5 15" id="KW-0812">Transmembrane</keyword>
<comment type="similarity">
    <text evidence="2">Belongs to the sodium:neurotransmitter symporter (SNF) (TC 2.A.22) family.</text>
</comment>
<dbReference type="GO" id="GO:0030424">
    <property type="term" value="C:axon"/>
    <property type="evidence" value="ECO:0007669"/>
    <property type="project" value="TreeGrafter"/>
</dbReference>
<dbReference type="InterPro" id="IPR037272">
    <property type="entry name" value="SNS_sf"/>
</dbReference>
<keyword evidence="7" id="KW-0532">Neurotransmitter transport</keyword>
<sequence length="322" mass="35417">VWVDAATQIFFSLGPGFGVLLAFASYNKFHNNVYKDALATSLINCCTSFVSGFVIFSVLGYMSHKSGKPINEVVDEGPGLVFVVYPEAIATMPGSTFWAIIFFMMLLTLGLDSSFGGSEAVITALSDEFPIIGRNRKVFVAVLFSVDFFVGLACCTQGGFFVFSVLDRYAAGYSILFAVFCEAIAVSWIYGIERLQEDIREMIGFAPGIYWRTCLKFFAPAFIGIIIVYGLINYKPLSASDPDAFPWWTDVIGWLMAGSSMVMIPFVALYKLMEVPGPASISQRLRILTTPWRDQQVTVGNGVRSETNQIILNSDTPAPDQV</sequence>
<evidence type="ECO:0000256" key="7">
    <source>
        <dbReference type="ARBA" id="ARBA00022775"/>
    </source>
</evidence>
<comment type="caution">
    <text evidence="16">The sequence shown here is derived from an EMBL/GenBank/DDBJ whole genome shotgun (WGS) entry which is preliminary data.</text>
</comment>
<dbReference type="GO" id="GO:0046872">
    <property type="term" value="F:metal ion binding"/>
    <property type="evidence" value="ECO:0007669"/>
    <property type="project" value="UniProtKB-KW"/>
</dbReference>
<keyword evidence="6 14" id="KW-0479">Metal-binding</keyword>
<evidence type="ECO:0000256" key="3">
    <source>
        <dbReference type="ARBA" id="ARBA00022448"/>
    </source>
</evidence>
<evidence type="ECO:0000256" key="14">
    <source>
        <dbReference type="PIRSR" id="PIRSR600175-1"/>
    </source>
</evidence>
<feature type="transmembrane region" description="Helical" evidence="15">
    <location>
        <begin position="169"/>
        <end position="192"/>
    </location>
</feature>
<feature type="binding site" evidence="14">
    <location>
        <position position="109"/>
    </location>
    <ligand>
        <name>Na(+)</name>
        <dbReference type="ChEBI" id="CHEBI:29101"/>
        <label>1</label>
    </ligand>
</feature>
<evidence type="ECO:0000256" key="13">
    <source>
        <dbReference type="ARBA" id="ARBA00023180"/>
    </source>
</evidence>
<comment type="subcellular location">
    <subcellularLocation>
        <location evidence="1">Cell membrane</location>
        <topology evidence="1">Multi-pass membrane protein</topology>
    </subcellularLocation>
</comment>
<evidence type="ECO:0000256" key="11">
    <source>
        <dbReference type="ARBA" id="ARBA00023136"/>
    </source>
</evidence>
<keyword evidence="9 15" id="KW-1133">Transmembrane helix</keyword>
<reference evidence="16 17" key="1">
    <citation type="journal article" date="2024" name="BMC Genomics">
        <title>Genome assembly of redclaw crayfish (Cherax quadricarinatus) provides insights into its immune adaptation and hypoxia tolerance.</title>
        <authorList>
            <person name="Liu Z."/>
            <person name="Zheng J."/>
            <person name="Li H."/>
            <person name="Fang K."/>
            <person name="Wang S."/>
            <person name="He J."/>
            <person name="Zhou D."/>
            <person name="Weng S."/>
            <person name="Chi M."/>
            <person name="Gu Z."/>
            <person name="He J."/>
            <person name="Li F."/>
            <person name="Wang M."/>
        </authorList>
    </citation>
    <scope>NUCLEOTIDE SEQUENCE [LARGE SCALE GENOMIC DNA]</scope>
    <source>
        <strain evidence="16">ZL_2023a</strain>
    </source>
</reference>
<gene>
    <name evidence="16" type="ORF">OTU49_014502</name>
</gene>
<evidence type="ECO:0000256" key="6">
    <source>
        <dbReference type="ARBA" id="ARBA00022723"/>
    </source>
</evidence>
<accession>A0AAW0VNY0</accession>
<name>A0AAW0VNY0_CHEQU</name>
<dbReference type="PANTHER" id="PTHR11616">
    <property type="entry name" value="SODIUM/CHLORIDE DEPENDENT TRANSPORTER"/>
    <property type="match status" value="1"/>
</dbReference>
<feature type="transmembrane region" description="Helical" evidence="15">
    <location>
        <begin position="138"/>
        <end position="163"/>
    </location>
</feature>
<keyword evidence="12" id="KW-1015">Disulfide bond</keyword>
<keyword evidence="10 14" id="KW-0915">Sodium</keyword>
<feature type="binding site" evidence="14">
    <location>
        <position position="113"/>
    </location>
    <ligand>
        <name>Na(+)</name>
        <dbReference type="ChEBI" id="CHEBI:29101"/>
        <label>1</label>
    </ligand>
</feature>
<evidence type="ECO:0000256" key="15">
    <source>
        <dbReference type="SAM" id="Phobius"/>
    </source>
</evidence>
<evidence type="ECO:0000256" key="12">
    <source>
        <dbReference type="ARBA" id="ARBA00023157"/>
    </source>
</evidence>
<feature type="binding site" evidence="14">
    <location>
        <position position="12"/>
    </location>
    <ligand>
        <name>Na(+)</name>
        <dbReference type="ChEBI" id="CHEBI:29101"/>
        <label>1</label>
    </ligand>
</feature>
<dbReference type="PRINTS" id="PR00176">
    <property type="entry name" value="NANEUSMPORT"/>
</dbReference>
<feature type="transmembrane region" description="Helical" evidence="15">
    <location>
        <begin position="82"/>
        <end position="107"/>
    </location>
</feature>
<feature type="binding site" evidence="14">
    <location>
        <position position="44"/>
    </location>
    <ligand>
        <name>Na(+)</name>
        <dbReference type="ChEBI" id="CHEBI:29101"/>
        <label>2</label>
    </ligand>
</feature>
<dbReference type="PANTHER" id="PTHR11616:SF320">
    <property type="entry name" value="SODIUM-DEPENDENT NORADRENALINE TRANSPORTER"/>
    <property type="match status" value="1"/>
</dbReference>
<evidence type="ECO:0000256" key="9">
    <source>
        <dbReference type="ARBA" id="ARBA00022989"/>
    </source>
</evidence>
<feature type="binding site" evidence="14">
    <location>
        <position position="112"/>
    </location>
    <ligand>
        <name>Na(+)</name>
        <dbReference type="ChEBI" id="CHEBI:29101"/>
        <label>1</label>
    </ligand>
</feature>
<evidence type="ECO:0000256" key="1">
    <source>
        <dbReference type="ARBA" id="ARBA00004651"/>
    </source>
</evidence>
<keyword evidence="8" id="KW-0769">Symport</keyword>
<dbReference type="GO" id="GO:0015874">
    <property type="term" value="P:norepinephrine transport"/>
    <property type="evidence" value="ECO:0007669"/>
    <property type="project" value="TreeGrafter"/>
</dbReference>
<dbReference type="GO" id="GO:0051583">
    <property type="term" value="P:dopamine uptake involved in synaptic transmission"/>
    <property type="evidence" value="ECO:0007669"/>
    <property type="project" value="TreeGrafter"/>
</dbReference>
<dbReference type="GO" id="GO:0006865">
    <property type="term" value="P:amino acid transport"/>
    <property type="evidence" value="ECO:0007669"/>
    <property type="project" value="TreeGrafter"/>
</dbReference>
<feature type="transmembrane region" description="Helical" evidence="15">
    <location>
        <begin position="252"/>
        <end position="270"/>
    </location>
</feature>
<feature type="non-terminal residue" evidence="16">
    <location>
        <position position="1"/>
    </location>
</feature>
<feature type="transmembrane region" description="Helical" evidence="15">
    <location>
        <begin position="6"/>
        <end position="26"/>
    </location>
</feature>